<dbReference type="OrthoDB" id="10543215at2759"/>
<dbReference type="SUPFAM" id="SSF53383">
    <property type="entry name" value="PLP-dependent transferases"/>
    <property type="match status" value="1"/>
</dbReference>
<dbReference type="STRING" id="765257.A0A0C9YWZ6"/>
<dbReference type="PANTHER" id="PTHR42699">
    <property type="match status" value="1"/>
</dbReference>
<evidence type="ECO:0000313" key="2">
    <source>
        <dbReference type="Proteomes" id="UP000054018"/>
    </source>
</evidence>
<name>A0A0C9YWZ6_9AGAM</name>
<dbReference type="AlphaFoldDB" id="A0A0C9YWZ6"/>
<dbReference type="GO" id="GO:0003962">
    <property type="term" value="F:cystathionine gamma-synthase activity"/>
    <property type="evidence" value="ECO:0007669"/>
    <property type="project" value="TreeGrafter"/>
</dbReference>
<accession>A0A0C9YWZ6</accession>
<dbReference type="Proteomes" id="UP000054018">
    <property type="component" value="Unassembled WGS sequence"/>
</dbReference>
<reference evidence="2" key="2">
    <citation type="submission" date="2015-01" db="EMBL/GenBank/DDBJ databases">
        <title>Evolutionary Origins and Diversification of the Mycorrhizal Mutualists.</title>
        <authorList>
            <consortium name="DOE Joint Genome Institute"/>
            <consortium name="Mycorrhizal Genomics Consortium"/>
            <person name="Kohler A."/>
            <person name="Kuo A."/>
            <person name="Nagy L.G."/>
            <person name="Floudas D."/>
            <person name="Copeland A."/>
            <person name="Barry K.W."/>
            <person name="Cichocki N."/>
            <person name="Veneault-Fourrey C."/>
            <person name="LaButti K."/>
            <person name="Lindquist E.A."/>
            <person name="Lipzen A."/>
            <person name="Lundell T."/>
            <person name="Morin E."/>
            <person name="Murat C."/>
            <person name="Riley R."/>
            <person name="Ohm R."/>
            <person name="Sun H."/>
            <person name="Tunlid A."/>
            <person name="Henrissat B."/>
            <person name="Grigoriev I.V."/>
            <person name="Hibbett D.S."/>
            <person name="Martin F."/>
        </authorList>
    </citation>
    <scope>NUCLEOTIDE SEQUENCE [LARGE SCALE GENOMIC DNA]</scope>
    <source>
        <strain evidence="2">441</strain>
    </source>
</reference>
<dbReference type="InterPro" id="IPR051750">
    <property type="entry name" value="Trans-sulfuration_enzymes"/>
</dbReference>
<reference evidence="1 2" key="1">
    <citation type="submission" date="2014-04" db="EMBL/GenBank/DDBJ databases">
        <authorList>
            <consortium name="DOE Joint Genome Institute"/>
            <person name="Kuo A."/>
            <person name="Kohler A."/>
            <person name="Costa M.D."/>
            <person name="Nagy L.G."/>
            <person name="Floudas D."/>
            <person name="Copeland A."/>
            <person name="Barry K.W."/>
            <person name="Cichocki N."/>
            <person name="Veneault-Fourrey C."/>
            <person name="LaButti K."/>
            <person name="Lindquist E.A."/>
            <person name="Lipzen A."/>
            <person name="Lundell T."/>
            <person name="Morin E."/>
            <person name="Murat C."/>
            <person name="Sun H."/>
            <person name="Tunlid A."/>
            <person name="Henrissat B."/>
            <person name="Grigoriev I.V."/>
            <person name="Hibbett D.S."/>
            <person name="Martin F."/>
            <person name="Nordberg H.P."/>
            <person name="Cantor M.N."/>
            <person name="Hua S.X."/>
        </authorList>
    </citation>
    <scope>NUCLEOTIDE SEQUENCE [LARGE SCALE GENOMIC DNA]</scope>
    <source>
        <strain evidence="1 2">441</strain>
    </source>
</reference>
<proteinExistence type="predicted"/>
<dbReference type="HOGENOM" id="CLU_1563484_0_0_1"/>
<gene>
    <name evidence="1" type="ORF">PISMIDRAFT_12404</name>
</gene>
<dbReference type="InterPro" id="IPR015424">
    <property type="entry name" value="PyrdxlP-dep_Trfase"/>
</dbReference>
<evidence type="ECO:0000313" key="1">
    <source>
        <dbReference type="EMBL" id="KIK21316.1"/>
    </source>
</evidence>
<dbReference type="PANTHER" id="PTHR42699:SF1">
    <property type="entry name" value="CYSTATHIONINE GAMMA-SYNTHASE-RELATED"/>
    <property type="match status" value="1"/>
</dbReference>
<dbReference type="GO" id="GO:0019346">
    <property type="term" value="P:transsulfuration"/>
    <property type="evidence" value="ECO:0007669"/>
    <property type="project" value="TreeGrafter"/>
</dbReference>
<dbReference type="EMBL" id="KN833753">
    <property type="protein sequence ID" value="KIK21316.1"/>
    <property type="molecule type" value="Genomic_DNA"/>
</dbReference>
<sequence>MVMGKLKPKPQDEFGLPLSTGVQAKGTLRRRIASFFVHDETSARDVSEDDVDLFPAGMSALWNAHQLLLATRPTEKSILPWYGHFQYHPAKQVIFYAHGRDADINDLDNADVLPCADLIVASLSKYFDGYATALGGSLVINPRMQYHTVLKGHLGSMFEDTYFDLDAIVLE</sequence>
<keyword evidence="2" id="KW-1185">Reference proteome</keyword>
<protein>
    <submittedName>
        <fullName evidence="1">Uncharacterized protein</fullName>
    </submittedName>
</protein>
<organism evidence="1 2">
    <name type="scientific">Pisolithus microcarpus 441</name>
    <dbReference type="NCBI Taxonomy" id="765257"/>
    <lineage>
        <taxon>Eukaryota</taxon>
        <taxon>Fungi</taxon>
        <taxon>Dikarya</taxon>
        <taxon>Basidiomycota</taxon>
        <taxon>Agaricomycotina</taxon>
        <taxon>Agaricomycetes</taxon>
        <taxon>Agaricomycetidae</taxon>
        <taxon>Boletales</taxon>
        <taxon>Sclerodermatineae</taxon>
        <taxon>Pisolithaceae</taxon>
        <taxon>Pisolithus</taxon>
    </lineage>
</organism>